<evidence type="ECO:0000259" key="6">
    <source>
        <dbReference type="Pfam" id="PF08544"/>
    </source>
</evidence>
<organism evidence="7 8">
    <name type="scientific">Aureliella helgolandensis</name>
    <dbReference type="NCBI Taxonomy" id="2527968"/>
    <lineage>
        <taxon>Bacteria</taxon>
        <taxon>Pseudomonadati</taxon>
        <taxon>Planctomycetota</taxon>
        <taxon>Planctomycetia</taxon>
        <taxon>Pirellulales</taxon>
        <taxon>Pirellulaceae</taxon>
        <taxon>Aureliella</taxon>
    </lineage>
</organism>
<feature type="region of interest" description="Disordered" evidence="5">
    <location>
        <begin position="45"/>
        <end position="64"/>
    </location>
</feature>
<dbReference type="RefSeq" id="WP_145079605.1">
    <property type="nucleotide sequence ID" value="NZ_CP036298.1"/>
</dbReference>
<keyword evidence="8" id="KW-1185">Reference proteome</keyword>
<evidence type="ECO:0000313" key="7">
    <source>
        <dbReference type="EMBL" id="QDV25048.1"/>
    </source>
</evidence>
<dbReference type="EMBL" id="CP036298">
    <property type="protein sequence ID" value="QDV25048.1"/>
    <property type="molecule type" value="Genomic_DNA"/>
</dbReference>
<dbReference type="InterPro" id="IPR013750">
    <property type="entry name" value="GHMP_kinase_C_dom"/>
</dbReference>
<dbReference type="Proteomes" id="UP000318017">
    <property type="component" value="Chromosome"/>
</dbReference>
<dbReference type="PANTHER" id="PTHR20861">
    <property type="entry name" value="HOMOSERINE/4-DIPHOSPHOCYTIDYL-2-C-METHYL-D-ERYTHRITOL KINASE"/>
    <property type="match status" value="1"/>
</dbReference>
<dbReference type="PANTHER" id="PTHR20861:SF1">
    <property type="entry name" value="HOMOSERINE KINASE"/>
    <property type="match status" value="1"/>
</dbReference>
<keyword evidence="2" id="KW-0547">Nucleotide-binding</keyword>
<feature type="domain" description="GHMP kinase C-terminal" evidence="6">
    <location>
        <begin position="258"/>
        <end position="327"/>
    </location>
</feature>
<dbReference type="InterPro" id="IPR004422">
    <property type="entry name" value="RFAP_synthase"/>
</dbReference>
<keyword evidence="1" id="KW-0808">Transferase</keyword>
<evidence type="ECO:0000256" key="1">
    <source>
        <dbReference type="ARBA" id="ARBA00022679"/>
    </source>
</evidence>
<evidence type="ECO:0000256" key="2">
    <source>
        <dbReference type="ARBA" id="ARBA00022741"/>
    </source>
</evidence>
<proteinExistence type="predicted"/>
<dbReference type="Pfam" id="PF08544">
    <property type="entry name" value="GHMP_kinases_C"/>
    <property type="match status" value="1"/>
</dbReference>
<dbReference type="GO" id="GO:0005524">
    <property type="term" value="F:ATP binding"/>
    <property type="evidence" value="ECO:0007669"/>
    <property type="project" value="UniProtKB-KW"/>
</dbReference>
<evidence type="ECO:0000256" key="5">
    <source>
        <dbReference type="SAM" id="MobiDB-lite"/>
    </source>
</evidence>
<dbReference type="AlphaFoldDB" id="A0A518G8X5"/>
<evidence type="ECO:0000256" key="4">
    <source>
        <dbReference type="ARBA" id="ARBA00022840"/>
    </source>
</evidence>
<dbReference type="InterPro" id="IPR036554">
    <property type="entry name" value="GHMP_kinase_C_sf"/>
</dbReference>
<name>A0A518G8X5_9BACT</name>
<dbReference type="PIRSF" id="PIRSF004884">
    <property type="entry name" value="Sugar_kin_arch"/>
    <property type="match status" value="1"/>
</dbReference>
<sequence>MLEIQTGCRIHFGLMELCPAAPLRFAGLGLGVAQPGNHLRFSSPACVEHRPQSPSQNRAKRDSAKRLRPILERWLAGNHNGCPVPSIELVSGLPAHAGLGSGTQLGVAAAFGLWLWQKTQTQGSLPMGEGWQPVSQVAGVLGLQELAERSGRGLRSAIGLQCFLSGGLVLDRGESASQSKGEARSRGFDCQTINLPESWRVLLIQPMSNRRVFGDSEAKLLARIGRTPNPDRNRMLSIAEEMLESFQAGAFAFGKFISLLDRYMDLASKMFHEVQGGKFNGPEVASAVLQAQRAGLQGVGQSSWGPTIFGFAESKPAAEEIAQRVRESTSEPWKIDVVAPSRHGARWRWSDS</sequence>
<accession>A0A518G8X5</accession>
<protein>
    <recommendedName>
        <fullName evidence="6">GHMP kinase C-terminal domain-containing protein</fullName>
    </recommendedName>
</protein>
<gene>
    <name evidence="7" type="ORF">Q31a_33700</name>
</gene>
<dbReference type="GO" id="GO:0016301">
    <property type="term" value="F:kinase activity"/>
    <property type="evidence" value="ECO:0007669"/>
    <property type="project" value="UniProtKB-KW"/>
</dbReference>
<reference evidence="7 8" key="1">
    <citation type="submission" date="2019-02" db="EMBL/GenBank/DDBJ databases">
        <title>Deep-cultivation of Planctomycetes and their phenomic and genomic characterization uncovers novel biology.</title>
        <authorList>
            <person name="Wiegand S."/>
            <person name="Jogler M."/>
            <person name="Boedeker C."/>
            <person name="Pinto D."/>
            <person name="Vollmers J."/>
            <person name="Rivas-Marin E."/>
            <person name="Kohn T."/>
            <person name="Peeters S.H."/>
            <person name="Heuer A."/>
            <person name="Rast P."/>
            <person name="Oberbeckmann S."/>
            <person name="Bunk B."/>
            <person name="Jeske O."/>
            <person name="Meyerdierks A."/>
            <person name="Storesund J.E."/>
            <person name="Kallscheuer N."/>
            <person name="Luecker S."/>
            <person name="Lage O.M."/>
            <person name="Pohl T."/>
            <person name="Merkel B.J."/>
            <person name="Hornburger P."/>
            <person name="Mueller R.-W."/>
            <person name="Bruemmer F."/>
            <person name="Labrenz M."/>
            <person name="Spormann A.M."/>
            <person name="Op den Camp H."/>
            <person name="Overmann J."/>
            <person name="Amann R."/>
            <person name="Jetten M.S.M."/>
            <person name="Mascher T."/>
            <person name="Medema M.H."/>
            <person name="Devos D.P."/>
            <person name="Kaster A.-K."/>
            <person name="Ovreas L."/>
            <person name="Rohde M."/>
            <person name="Galperin M.Y."/>
            <person name="Jogler C."/>
        </authorList>
    </citation>
    <scope>NUCLEOTIDE SEQUENCE [LARGE SCALE GENOMIC DNA]</scope>
    <source>
        <strain evidence="7 8">Q31a</strain>
    </source>
</reference>
<dbReference type="OrthoDB" id="1492801at2"/>
<dbReference type="KEGG" id="ahel:Q31a_33700"/>
<keyword evidence="3" id="KW-0418">Kinase</keyword>
<keyword evidence="4" id="KW-0067">ATP-binding</keyword>
<evidence type="ECO:0000256" key="3">
    <source>
        <dbReference type="ARBA" id="ARBA00022777"/>
    </source>
</evidence>
<evidence type="ECO:0000313" key="8">
    <source>
        <dbReference type="Proteomes" id="UP000318017"/>
    </source>
</evidence>
<dbReference type="Gene3D" id="3.30.70.890">
    <property type="entry name" value="GHMP kinase, C-terminal domain"/>
    <property type="match status" value="1"/>
</dbReference>